<dbReference type="Proteomes" id="UP000266262">
    <property type="component" value="Unassembled WGS sequence"/>
</dbReference>
<evidence type="ECO:0000256" key="1">
    <source>
        <dbReference type="ARBA" id="ARBA00008987"/>
    </source>
</evidence>
<keyword evidence="4" id="KW-0249">Electron transport</keyword>
<keyword evidence="6" id="KW-0676">Redox-active center</keyword>
<evidence type="ECO:0000256" key="3">
    <source>
        <dbReference type="ARBA" id="ARBA00022448"/>
    </source>
</evidence>
<evidence type="ECO:0000256" key="2">
    <source>
        <dbReference type="ARBA" id="ARBA00020570"/>
    </source>
</evidence>
<evidence type="ECO:0000256" key="8">
    <source>
        <dbReference type="PIRNR" id="PIRNR000077"/>
    </source>
</evidence>
<name>A0ABX9MAI7_9FIRM</name>
<dbReference type="PANTHER" id="PTHR45663">
    <property type="entry name" value="GEO12009P1"/>
    <property type="match status" value="1"/>
</dbReference>
<evidence type="ECO:0000256" key="7">
    <source>
        <dbReference type="NCBIfam" id="TIGR01068"/>
    </source>
</evidence>
<dbReference type="InterPro" id="IPR036249">
    <property type="entry name" value="Thioredoxin-like_sf"/>
</dbReference>
<keyword evidence="5" id="KW-1015">Disulfide bond</keyword>
<sequence length="103" mass="11732">MEIILTKDNFETEVLKSKKPVLVDFWATWCPPCRLLGPVIAEIAEEQITSLKVGKVDVDEQKELASQFNIMSIPTMILFKDGKVVKEILGYKPKEEILELINL</sequence>
<evidence type="ECO:0000256" key="4">
    <source>
        <dbReference type="ARBA" id="ARBA00022982"/>
    </source>
</evidence>
<dbReference type="InterPro" id="IPR017937">
    <property type="entry name" value="Thioredoxin_CS"/>
</dbReference>
<dbReference type="CDD" id="cd02947">
    <property type="entry name" value="TRX_family"/>
    <property type="match status" value="1"/>
</dbReference>
<evidence type="ECO:0000256" key="5">
    <source>
        <dbReference type="ARBA" id="ARBA00023157"/>
    </source>
</evidence>
<dbReference type="SUPFAM" id="SSF52833">
    <property type="entry name" value="Thioredoxin-like"/>
    <property type="match status" value="1"/>
</dbReference>
<dbReference type="InterPro" id="IPR013766">
    <property type="entry name" value="Thioredoxin_domain"/>
</dbReference>
<feature type="domain" description="Thioredoxin" evidence="9">
    <location>
        <begin position="1"/>
        <end position="103"/>
    </location>
</feature>
<evidence type="ECO:0000313" key="11">
    <source>
        <dbReference type="Proteomes" id="UP000266262"/>
    </source>
</evidence>
<reference evidence="10 11" key="1">
    <citation type="submission" date="2018-08" db="EMBL/GenBank/DDBJ databases">
        <title>Draft genome sequence of Dialister pneumosintes KCOM 1685.</title>
        <authorList>
            <person name="Kook J.-K."/>
            <person name="Park S.-N."/>
            <person name="Lim Y.K."/>
        </authorList>
    </citation>
    <scope>NUCLEOTIDE SEQUENCE [LARGE SCALE GENOMIC DNA]</scope>
    <source>
        <strain evidence="10 11">KCOM 1685</strain>
    </source>
</reference>
<accession>A0ABX9MAI7</accession>
<proteinExistence type="inferred from homology"/>
<protein>
    <recommendedName>
        <fullName evidence="2 7">Thioredoxin</fullName>
    </recommendedName>
</protein>
<evidence type="ECO:0000313" key="10">
    <source>
        <dbReference type="EMBL" id="RID94690.1"/>
    </source>
</evidence>
<keyword evidence="3" id="KW-0813">Transport</keyword>
<evidence type="ECO:0000259" key="9">
    <source>
        <dbReference type="PROSITE" id="PS51352"/>
    </source>
</evidence>
<dbReference type="NCBIfam" id="TIGR01068">
    <property type="entry name" value="thioredoxin"/>
    <property type="match status" value="1"/>
</dbReference>
<gene>
    <name evidence="10" type="primary">trxA</name>
    <name evidence="10" type="ORF">DX915_04095</name>
</gene>
<comment type="caution">
    <text evidence="10">The sequence shown here is derived from an EMBL/GenBank/DDBJ whole genome shotgun (WGS) entry which is preliminary data.</text>
</comment>
<organism evidence="10 11">
    <name type="scientific">Dialister pneumosintes</name>
    <dbReference type="NCBI Taxonomy" id="39950"/>
    <lineage>
        <taxon>Bacteria</taxon>
        <taxon>Bacillati</taxon>
        <taxon>Bacillota</taxon>
        <taxon>Negativicutes</taxon>
        <taxon>Veillonellales</taxon>
        <taxon>Veillonellaceae</taxon>
        <taxon>Dialister</taxon>
    </lineage>
</organism>
<dbReference type="Pfam" id="PF00085">
    <property type="entry name" value="Thioredoxin"/>
    <property type="match status" value="1"/>
</dbReference>
<keyword evidence="11" id="KW-1185">Reference proteome</keyword>
<evidence type="ECO:0000256" key="6">
    <source>
        <dbReference type="ARBA" id="ARBA00023284"/>
    </source>
</evidence>
<dbReference type="RefSeq" id="WP_119056377.1">
    <property type="nucleotide sequence ID" value="NZ_QWKU01000001.1"/>
</dbReference>
<dbReference type="InterPro" id="IPR005746">
    <property type="entry name" value="Thioredoxin"/>
</dbReference>
<dbReference type="PROSITE" id="PS00194">
    <property type="entry name" value="THIOREDOXIN_1"/>
    <property type="match status" value="1"/>
</dbReference>
<comment type="similarity">
    <text evidence="1 8">Belongs to the thioredoxin family.</text>
</comment>
<dbReference type="PRINTS" id="PR00421">
    <property type="entry name" value="THIOREDOXIN"/>
</dbReference>
<dbReference type="PIRSF" id="PIRSF000077">
    <property type="entry name" value="Thioredoxin"/>
    <property type="match status" value="1"/>
</dbReference>
<dbReference type="EMBL" id="QWKU01000001">
    <property type="protein sequence ID" value="RID94690.1"/>
    <property type="molecule type" value="Genomic_DNA"/>
</dbReference>
<dbReference type="PROSITE" id="PS51352">
    <property type="entry name" value="THIOREDOXIN_2"/>
    <property type="match status" value="1"/>
</dbReference>
<dbReference type="Gene3D" id="3.40.30.10">
    <property type="entry name" value="Glutaredoxin"/>
    <property type="match status" value="1"/>
</dbReference>
<dbReference type="PANTHER" id="PTHR45663:SF11">
    <property type="entry name" value="GEO12009P1"/>
    <property type="match status" value="1"/>
</dbReference>